<evidence type="ECO:0000256" key="5">
    <source>
        <dbReference type="ARBA" id="ARBA00022722"/>
    </source>
</evidence>
<evidence type="ECO:0000256" key="6">
    <source>
        <dbReference type="ARBA" id="ARBA00022801"/>
    </source>
</evidence>
<dbReference type="SMART" id="SM00479">
    <property type="entry name" value="EXOIII"/>
    <property type="match status" value="1"/>
</dbReference>
<sequence>MSEYRPCLRAPFHMGRFVFKRYISSFPIKCSVCYHSENITSGLLPTYDMRDDATSTMNLCPVAIDCEMVGVGPKMLNALGRVSIVDYSGNTLYDVMVRPEEEITDFRTRWSGIRPDDMRRSIPFACAQEQVERIIHNRIVVGHMIRNDFAVLRLKHPPELVRDTARAPFAKALAGFPTDNVIGLRALTLRLFGVRIQTGEHCSVEDARATMAIYRLVRQNWESGLQPGNPDLSVDKHSTASKRLLSSSACELNPTLSPPVHTLKRPYELSDPSSFDLSSLITAKKCALSDHAGQLVSPSSVIQRCASVLSLLDDNFWPDELSDLQK</sequence>
<dbReference type="OrthoDB" id="16516at2759"/>
<dbReference type="AlphaFoldDB" id="A0A8T0CYC9"/>
<keyword evidence="5" id="KW-0540">Nuclease</keyword>
<name>A0A8T0CYC9_9TREM</name>
<keyword evidence="7" id="KW-0269">Exonuclease</keyword>
<comment type="subcellular location">
    <subcellularLocation>
        <location evidence="1">Nucleus</location>
    </subcellularLocation>
</comment>
<comment type="function">
    <text evidence="9">Exoribonuclease involved in ribosome biosynthesis. Involved in the processing of ITS1, the internal transcribed spacer localized between the 18S and 5.8S rRNAs.</text>
</comment>
<proteinExistence type="inferred from homology"/>
<reference evidence="11 12" key="1">
    <citation type="submission" date="2019-07" db="EMBL/GenBank/DDBJ databases">
        <title>Annotation for the trematode Paragonimus westermani.</title>
        <authorList>
            <person name="Choi Y.-J."/>
        </authorList>
    </citation>
    <scope>NUCLEOTIDE SEQUENCE [LARGE SCALE GENOMIC DNA]</scope>
    <source>
        <strain evidence="11">180907_Pwestermani</strain>
    </source>
</reference>
<dbReference type="GO" id="GO:0003676">
    <property type="term" value="F:nucleic acid binding"/>
    <property type="evidence" value="ECO:0007669"/>
    <property type="project" value="InterPro"/>
</dbReference>
<dbReference type="EMBL" id="JTDF01022322">
    <property type="protein sequence ID" value="KAF8560659.1"/>
    <property type="molecule type" value="Genomic_DNA"/>
</dbReference>
<evidence type="ECO:0000256" key="7">
    <source>
        <dbReference type="ARBA" id="ARBA00022839"/>
    </source>
</evidence>
<dbReference type="InterPro" id="IPR013520">
    <property type="entry name" value="Ribonucl_H"/>
</dbReference>
<dbReference type="Proteomes" id="UP000699462">
    <property type="component" value="Unassembled WGS sequence"/>
</dbReference>
<keyword evidence="6" id="KW-0378">Hydrolase</keyword>
<evidence type="ECO:0000313" key="11">
    <source>
        <dbReference type="EMBL" id="KAF8560659.1"/>
    </source>
</evidence>
<evidence type="ECO:0000256" key="3">
    <source>
        <dbReference type="ARBA" id="ARBA00016937"/>
    </source>
</evidence>
<accession>A0A8T0CYC9</accession>
<dbReference type="Gene3D" id="3.30.420.10">
    <property type="entry name" value="Ribonuclease H-like superfamily/Ribonuclease H"/>
    <property type="match status" value="1"/>
</dbReference>
<evidence type="ECO:0000259" key="10">
    <source>
        <dbReference type="SMART" id="SM00479"/>
    </source>
</evidence>
<dbReference type="FunFam" id="3.30.420.10:FF:000007">
    <property type="entry name" value="Interferon-stimulated exonuclease gene 20"/>
    <property type="match status" value="1"/>
</dbReference>
<dbReference type="InterPro" id="IPR012337">
    <property type="entry name" value="RNaseH-like_sf"/>
</dbReference>
<protein>
    <recommendedName>
        <fullName evidence="3">RNA exonuclease 4</fullName>
    </recommendedName>
</protein>
<keyword evidence="12" id="KW-1185">Reference proteome</keyword>
<organism evidence="11 12">
    <name type="scientific">Paragonimus westermani</name>
    <dbReference type="NCBI Taxonomy" id="34504"/>
    <lineage>
        <taxon>Eukaryota</taxon>
        <taxon>Metazoa</taxon>
        <taxon>Spiralia</taxon>
        <taxon>Lophotrochozoa</taxon>
        <taxon>Platyhelminthes</taxon>
        <taxon>Trematoda</taxon>
        <taxon>Digenea</taxon>
        <taxon>Plagiorchiida</taxon>
        <taxon>Troglotremata</taxon>
        <taxon>Troglotrematidae</taxon>
        <taxon>Paragonimus</taxon>
    </lineage>
</organism>
<evidence type="ECO:0000256" key="2">
    <source>
        <dbReference type="ARBA" id="ARBA00010489"/>
    </source>
</evidence>
<evidence type="ECO:0000256" key="4">
    <source>
        <dbReference type="ARBA" id="ARBA00022552"/>
    </source>
</evidence>
<dbReference type="CDD" id="cd06144">
    <property type="entry name" value="REX4_like"/>
    <property type="match status" value="1"/>
</dbReference>
<evidence type="ECO:0000256" key="1">
    <source>
        <dbReference type="ARBA" id="ARBA00004123"/>
    </source>
</evidence>
<feature type="domain" description="Exonuclease" evidence="10">
    <location>
        <begin position="60"/>
        <end position="223"/>
    </location>
</feature>
<keyword evidence="4" id="KW-0698">rRNA processing</keyword>
<dbReference type="PANTHER" id="PTHR12801:SF45">
    <property type="entry name" value="RNA EXONUCLEASE 4"/>
    <property type="match status" value="1"/>
</dbReference>
<dbReference type="GO" id="GO:0005634">
    <property type="term" value="C:nucleus"/>
    <property type="evidence" value="ECO:0007669"/>
    <property type="project" value="UniProtKB-SubCell"/>
</dbReference>
<evidence type="ECO:0000256" key="8">
    <source>
        <dbReference type="ARBA" id="ARBA00023242"/>
    </source>
</evidence>
<comment type="similarity">
    <text evidence="2">Belongs to the REXO4 family.</text>
</comment>
<keyword evidence="8" id="KW-0539">Nucleus</keyword>
<dbReference type="SUPFAM" id="SSF53098">
    <property type="entry name" value="Ribonuclease H-like"/>
    <property type="match status" value="1"/>
</dbReference>
<evidence type="ECO:0000256" key="9">
    <source>
        <dbReference type="ARBA" id="ARBA00025599"/>
    </source>
</evidence>
<evidence type="ECO:0000313" key="12">
    <source>
        <dbReference type="Proteomes" id="UP000699462"/>
    </source>
</evidence>
<dbReference type="InterPro" id="IPR047021">
    <property type="entry name" value="REXO1/3/4-like"/>
</dbReference>
<gene>
    <name evidence="11" type="ORF">P879_08954</name>
</gene>
<dbReference type="GO" id="GO:0008408">
    <property type="term" value="F:3'-5' exonuclease activity"/>
    <property type="evidence" value="ECO:0007669"/>
    <property type="project" value="InterPro"/>
</dbReference>
<dbReference type="PANTHER" id="PTHR12801">
    <property type="entry name" value="RNA EXONUCLEASE REXO1 / RECO3 FAMILY MEMBER-RELATED"/>
    <property type="match status" value="1"/>
</dbReference>
<dbReference type="InterPro" id="IPR036397">
    <property type="entry name" value="RNaseH_sf"/>
</dbReference>
<comment type="caution">
    <text evidence="11">The sequence shown here is derived from an EMBL/GenBank/DDBJ whole genome shotgun (WGS) entry which is preliminary data.</text>
</comment>
<dbReference type="Pfam" id="PF00929">
    <property type="entry name" value="RNase_T"/>
    <property type="match status" value="1"/>
</dbReference>
<dbReference type="GO" id="GO:0006364">
    <property type="term" value="P:rRNA processing"/>
    <property type="evidence" value="ECO:0007669"/>
    <property type="project" value="UniProtKB-KW"/>
</dbReference>
<dbReference type="InterPro" id="IPR037431">
    <property type="entry name" value="REX4_DEDDh_dom"/>
</dbReference>